<dbReference type="Pfam" id="PF07510">
    <property type="entry name" value="GmrSD_C"/>
    <property type="match status" value="1"/>
</dbReference>
<dbReference type="InterPro" id="IPR004919">
    <property type="entry name" value="GmrSD_N"/>
</dbReference>
<reference evidence="3 4" key="1">
    <citation type="journal article" date="2008" name="Foodborne Pathog. Dis.">
        <title>The complete genome sequence and analysis of the human pathogen Campylobacter lari.</title>
        <authorList>
            <person name="Miller W.G."/>
            <person name="Wang G."/>
            <person name="Binnewies T.T."/>
            <person name="Parker C.T."/>
        </authorList>
    </citation>
    <scope>NUCLEOTIDE SEQUENCE [LARGE SCALE GENOMIC DNA]</scope>
    <source>
        <strain evidence="4">RM2100 / D67 / ATCC BAA-1060</strain>
    </source>
</reference>
<dbReference type="HOGENOM" id="CLU_023391_0_0_7"/>
<dbReference type="PANTHER" id="PTHR35149">
    <property type="entry name" value="SLL5132 PROTEIN"/>
    <property type="match status" value="1"/>
</dbReference>
<dbReference type="PATRIC" id="fig|306263.5.peg.870"/>
<feature type="domain" description="GmrSD restriction endonucleases N-terminal" evidence="1">
    <location>
        <begin position="17"/>
        <end position="248"/>
    </location>
</feature>
<dbReference type="PANTHER" id="PTHR35149:SF1">
    <property type="entry name" value="DUF5655 DOMAIN-CONTAINING PROTEIN"/>
    <property type="match status" value="1"/>
</dbReference>
<organism evidence="3 4">
    <name type="scientific">Campylobacter lari (strain RM2100 / D67 / ATCC BAA-1060)</name>
    <dbReference type="NCBI Taxonomy" id="306263"/>
    <lineage>
        <taxon>Bacteria</taxon>
        <taxon>Pseudomonadati</taxon>
        <taxon>Campylobacterota</taxon>
        <taxon>Epsilonproteobacteria</taxon>
        <taxon>Campylobacterales</taxon>
        <taxon>Campylobacteraceae</taxon>
        <taxon>Campylobacter</taxon>
    </lineage>
</organism>
<dbReference type="RefSeq" id="WP_012661596.1">
    <property type="nucleotide sequence ID" value="NC_012039.1"/>
</dbReference>
<dbReference type="InterPro" id="IPR011089">
    <property type="entry name" value="GmrSD_C"/>
</dbReference>
<evidence type="ECO:0000259" key="2">
    <source>
        <dbReference type="Pfam" id="PF07510"/>
    </source>
</evidence>
<gene>
    <name evidence="3" type="ordered locus">Cla_0888</name>
</gene>
<evidence type="ECO:0000313" key="3">
    <source>
        <dbReference type="EMBL" id="ACM64213.1"/>
    </source>
</evidence>
<dbReference type="STRING" id="306263.Cla_0888"/>
<evidence type="ECO:0000259" key="1">
    <source>
        <dbReference type="Pfam" id="PF03235"/>
    </source>
</evidence>
<sequence>MESNLVNNQNQASVISIENIVKKQSIFFEIPPYQRLYEWDKEQIQTLLNDIKTKFDENKKDENKNKEYFIGNVVVSKKSVKNDQKVDVKHLLIDGQQRLTTLFLIGFYLSYKNCDNWQNFIINDNKLRISMPIREKEEEVLKEFAKFCEGGERKNDIFLQEIKKFPQDICQNIPQALETIVNWFKENIKENTNEFSDEFSEFSKFIYSNVKFVFVELAENTDLNRFFIRMNNRGKQLEKHEILKARLLSKFNDEDESKRTLYAHIWDICSQMDNYIFQKASDRKISSIKESDENDNSIDKIIQFEESFKKPNQDEEEQEKFKSIVDFPTFLLHVYKLTFLEEKQNENNDKNFTIDKNKLLEIIKIEEKESTKTFMENLLIYRILFDYFVIKGQDDEENSYKIRRLTKNTKNNTYSISEDSNVMPELAMVQNYLRVARSGMSNNHHHWLTPFLKFLDKEINLNFSFDGLNDDENIINKIQIKDNINFDDFITKDKNYFQKNTISFLENLDTALAKEQLQDKVNEILQDSQKKDDENFQIDNFFKKEKCILDQGTATPHYWFYRLEYYLWKYSKMEYSLENNVKLKEIKLDNKTFDYVASSFYFRNLNSIEHVQAQSKAQEWKNDKDKIDNFGNLALISSSFNSSLNNQDVPSKYRDFQKRYVDNKKAVISLKLWLIYALSEKDQSKWTFGNAQTHKEQMLEILKKSFESS</sequence>
<proteinExistence type="predicted"/>
<dbReference type="eggNOG" id="COG1479">
    <property type="taxonomic scope" value="Bacteria"/>
</dbReference>
<dbReference type="KEGG" id="cla:CLA_0888"/>
<evidence type="ECO:0000313" key="4">
    <source>
        <dbReference type="Proteomes" id="UP000007727"/>
    </source>
</evidence>
<name>B9KCC4_CAMLR</name>
<evidence type="ECO:0008006" key="5">
    <source>
        <dbReference type="Google" id="ProtNLM"/>
    </source>
</evidence>
<feature type="domain" description="GmrSD restriction endonucleases C-terminal" evidence="2">
    <location>
        <begin position="556"/>
        <end position="700"/>
    </location>
</feature>
<dbReference type="AlphaFoldDB" id="B9KCC4"/>
<accession>B9KCC4</accession>
<dbReference type="Proteomes" id="UP000007727">
    <property type="component" value="Chromosome"/>
</dbReference>
<protein>
    <recommendedName>
        <fullName evidence="5">DUF262 domain-containing protein</fullName>
    </recommendedName>
</protein>
<keyword evidence="4" id="KW-1185">Reference proteome</keyword>
<dbReference type="EMBL" id="CP000932">
    <property type="protein sequence ID" value="ACM64213.1"/>
    <property type="molecule type" value="Genomic_DNA"/>
</dbReference>
<dbReference type="Pfam" id="PF03235">
    <property type="entry name" value="GmrSD_N"/>
    <property type="match status" value="1"/>
</dbReference>